<dbReference type="HOGENOM" id="CLU_009313_4_3_1"/>
<dbReference type="PANTHER" id="PTHR11654">
    <property type="entry name" value="OLIGOPEPTIDE TRANSPORTER-RELATED"/>
    <property type="match status" value="1"/>
</dbReference>
<keyword evidence="5 6" id="KW-0472">Membrane</keyword>
<feature type="transmembrane region" description="Helical" evidence="6">
    <location>
        <begin position="269"/>
        <end position="289"/>
    </location>
</feature>
<keyword evidence="3 6" id="KW-0812">Transmembrane</keyword>
<name>W1NRD8_AMBTC</name>
<feature type="transmembrane region" description="Helical" evidence="6">
    <location>
        <begin position="108"/>
        <end position="130"/>
    </location>
</feature>
<dbReference type="GO" id="GO:0055085">
    <property type="term" value="P:transmembrane transport"/>
    <property type="evidence" value="ECO:0000318"/>
    <property type="project" value="GO_Central"/>
</dbReference>
<dbReference type="GO" id="GO:0022857">
    <property type="term" value="F:transmembrane transporter activity"/>
    <property type="evidence" value="ECO:0000318"/>
    <property type="project" value="GO_Central"/>
</dbReference>
<dbReference type="AlphaFoldDB" id="W1NRD8"/>
<keyword evidence="4 6" id="KW-1133">Transmembrane helix</keyword>
<dbReference type="Gramene" id="ERM99541">
    <property type="protein sequence ID" value="ERM99541"/>
    <property type="gene ID" value="AMTR_s00088p00093440"/>
</dbReference>
<protein>
    <recommendedName>
        <fullName evidence="9">Major facilitator superfamily (MFS) profile domain-containing protein</fullName>
    </recommendedName>
</protein>
<sequence>MIILTLSAVLPGLHPPPCPMGGAQQQETCPEASTKQLWILYLSLLLTSLGSGGIRPCVVPFGANQFDVAVGHKAARNRSFFNWFYFCMGCASLAALTIAVYIQENVGWGWGFGVPTIAMAISVVVFVLGYRLYRHFEPAGSPLTRLAQVIVAAQRKRKMDRPEDAADLYENKELDASISTTGKLLHTNHLKFFDKAAVITESDKPVSDPPNLWRLCTVHRVEELKSVIRILPIWAAGILLTTASSHQNSFSIQQARSMDRRLSPSSFKIPPASMSIFSNLAMLLTLVVYDRLLTPVLRKHNITYMHRMGVGLLISIGSTAAAAIVEVQRRAVAARHGLLDSPHATVPISVFWLVPQHALHGMAEAFVVVGHLEFMYDQAPESMRSIMTALFWTAIAAGNYLSTFLVSMVHKFSGDRNWIPDRNLNRGRLDCYYWLVTGIQVLNLGYYVVCARYYTFKPIEPVVADKGLADLELEQQGELSNVEKGQPYV</sequence>
<dbReference type="Proteomes" id="UP000017836">
    <property type="component" value="Unassembled WGS sequence"/>
</dbReference>
<dbReference type="Gene3D" id="1.20.1250.20">
    <property type="entry name" value="MFS general substrate transporter like domains"/>
    <property type="match status" value="1"/>
</dbReference>
<dbReference type="EMBL" id="KI394998">
    <property type="protein sequence ID" value="ERM99541.1"/>
    <property type="molecule type" value="Genomic_DNA"/>
</dbReference>
<comment type="subcellular location">
    <subcellularLocation>
        <location evidence="1">Membrane</location>
        <topology evidence="1">Multi-pass membrane protein</topology>
    </subcellularLocation>
</comment>
<evidence type="ECO:0000256" key="6">
    <source>
        <dbReference type="SAM" id="Phobius"/>
    </source>
</evidence>
<proteinExistence type="inferred from homology"/>
<evidence type="ECO:0008006" key="9">
    <source>
        <dbReference type="Google" id="ProtNLM"/>
    </source>
</evidence>
<dbReference type="GO" id="GO:0005886">
    <property type="term" value="C:plasma membrane"/>
    <property type="evidence" value="ECO:0000318"/>
    <property type="project" value="GO_Central"/>
</dbReference>
<feature type="transmembrane region" description="Helical" evidence="6">
    <location>
        <begin position="83"/>
        <end position="102"/>
    </location>
</feature>
<dbReference type="eggNOG" id="KOG1237">
    <property type="taxonomic scope" value="Eukaryota"/>
</dbReference>
<organism evidence="7 8">
    <name type="scientific">Amborella trichopoda</name>
    <dbReference type="NCBI Taxonomy" id="13333"/>
    <lineage>
        <taxon>Eukaryota</taxon>
        <taxon>Viridiplantae</taxon>
        <taxon>Streptophyta</taxon>
        <taxon>Embryophyta</taxon>
        <taxon>Tracheophyta</taxon>
        <taxon>Spermatophyta</taxon>
        <taxon>Magnoliopsida</taxon>
        <taxon>Amborellales</taxon>
        <taxon>Amborellaceae</taxon>
        <taxon>Amborella</taxon>
    </lineage>
</organism>
<dbReference type="InterPro" id="IPR000109">
    <property type="entry name" value="POT_fam"/>
</dbReference>
<dbReference type="OMA" id="PAGITYF"/>
<gene>
    <name evidence="7" type="ORF">AMTR_s00088p00093440</name>
</gene>
<dbReference type="InterPro" id="IPR036259">
    <property type="entry name" value="MFS_trans_sf"/>
</dbReference>
<evidence type="ECO:0000256" key="4">
    <source>
        <dbReference type="ARBA" id="ARBA00022989"/>
    </source>
</evidence>
<comment type="similarity">
    <text evidence="2">Belongs to the major facilitator superfamily. Proton-dependent oligopeptide transporter (POT/PTR) (TC 2.A.17) family.</text>
</comment>
<dbReference type="SUPFAM" id="SSF103473">
    <property type="entry name" value="MFS general substrate transporter"/>
    <property type="match status" value="1"/>
</dbReference>
<feature type="transmembrane region" description="Helical" evidence="6">
    <location>
        <begin position="431"/>
        <end position="449"/>
    </location>
</feature>
<evidence type="ECO:0000313" key="8">
    <source>
        <dbReference type="Proteomes" id="UP000017836"/>
    </source>
</evidence>
<feature type="transmembrane region" description="Helical" evidence="6">
    <location>
        <begin position="309"/>
        <end position="327"/>
    </location>
</feature>
<evidence type="ECO:0000256" key="2">
    <source>
        <dbReference type="ARBA" id="ARBA00005982"/>
    </source>
</evidence>
<dbReference type="Pfam" id="PF00854">
    <property type="entry name" value="PTR2"/>
    <property type="match status" value="1"/>
</dbReference>
<accession>W1NRD8</accession>
<keyword evidence="8" id="KW-1185">Reference proteome</keyword>
<dbReference type="STRING" id="13333.W1NRD8"/>
<evidence type="ECO:0000313" key="7">
    <source>
        <dbReference type="EMBL" id="ERM99541.1"/>
    </source>
</evidence>
<feature type="transmembrane region" description="Helical" evidence="6">
    <location>
        <begin position="389"/>
        <end position="410"/>
    </location>
</feature>
<evidence type="ECO:0000256" key="1">
    <source>
        <dbReference type="ARBA" id="ARBA00004141"/>
    </source>
</evidence>
<evidence type="ECO:0000256" key="3">
    <source>
        <dbReference type="ARBA" id="ARBA00022692"/>
    </source>
</evidence>
<reference evidence="8" key="1">
    <citation type="journal article" date="2013" name="Science">
        <title>The Amborella genome and the evolution of flowering plants.</title>
        <authorList>
            <consortium name="Amborella Genome Project"/>
        </authorList>
    </citation>
    <scope>NUCLEOTIDE SEQUENCE [LARGE SCALE GENOMIC DNA]</scope>
</reference>
<evidence type="ECO:0000256" key="5">
    <source>
        <dbReference type="ARBA" id="ARBA00023136"/>
    </source>
</evidence>
<feature type="transmembrane region" description="Helical" evidence="6">
    <location>
        <begin position="41"/>
        <end position="63"/>
    </location>
</feature>